<evidence type="ECO:0000256" key="3">
    <source>
        <dbReference type="SAM" id="MobiDB-lite"/>
    </source>
</evidence>
<dbReference type="Pfam" id="PF00179">
    <property type="entry name" value="UQ_con"/>
    <property type="match status" value="1"/>
</dbReference>
<feature type="compositionally biased region" description="Low complexity" evidence="3">
    <location>
        <begin position="457"/>
        <end position="480"/>
    </location>
</feature>
<feature type="compositionally biased region" description="Pro residues" evidence="3">
    <location>
        <begin position="892"/>
        <end position="903"/>
    </location>
</feature>
<evidence type="ECO:0000259" key="4">
    <source>
        <dbReference type="PROSITE" id="PS50127"/>
    </source>
</evidence>
<feature type="region of interest" description="Disordered" evidence="3">
    <location>
        <begin position="418"/>
        <end position="487"/>
    </location>
</feature>
<feature type="compositionally biased region" description="Low complexity" evidence="3">
    <location>
        <begin position="777"/>
        <end position="790"/>
    </location>
</feature>
<feature type="compositionally biased region" description="Polar residues" evidence="3">
    <location>
        <begin position="951"/>
        <end position="960"/>
    </location>
</feature>
<dbReference type="InterPro" id="IPR057735">
    <property type="entry name" value="UBE2O-like_tSH3-B"/>
</dbReference>
<dbReference type="GO" id="GO:0061631">
    <property type="term" value="F:ubiquitin conjugating enzyme activity"/>
    <property type="evidence" value="ECO:0007669"/>
    <property type="project" value="TreeGrafter"/>
</dbReference>
<dbReference type="PANTHER" id="PTHR46116">
    <property type="entry name" value="(E3-INDEPENDENT) E2 UBIQUITIN-CONJUGATING ENZYME"/>
    <property type="match status" value="1"/>
</dbReference>
<feature type="region of interest" description="Disordered" evidence="3">
    <location>
        <begin position="495"/>
        <end position="514"/>
    </location>
</feature>
<feature type="compositionally biased region" description="Low complexity" evidence="3">
    <location>
        <begin position="866"/>
        <end position="875"/>
    </location>
</feature>
<feature type="compositionally biased region" description="Basic residues" evidence="3">
    <location>
        <begin position="1016"/>
        <end position="1030"/>
    </location>
</feature>
<dbReference type="OrthoDB" id="47801at2759"/>
<evidence type="ECO:0000313" key="6">
    <source>
        <dbReference type="Proteomes" id="UP001154114"/>
    </source>
</evidence>
<feature type="compositionally biased region" description="Low complexity" evidence="3">
    <location>
        <begin position="694"/>
        <end position="703"/>
    </location>
</feature>
<dbReference type="SUPFAM" id="SSF54495">
    <property type="entry name" value="UBC-like"/>
    <property type="match status" value="1"/>
</dbReference>
<protein>
    <recommendedName>
        <fullName evidence="4">UBC core domain-containing protein</fullName>
    </recommendedName>
</protein>
<dbReference type="CDD" id="cd23837">
    <property type="entry name" value="UBCc_UBE2O"/>
    <property type="match status" value="1"/>
</dbReference>
<feature type="region of interest" description="Disordered" evidence="3">
    <location>
        <begin position="1454"/>
        <end position="1493"/>
    </location>
</feature>
<evidence type="ECO:0000256" key="1">
    <source>
        <dbReference type="ARBA" id="ARBA00022679"/>
    </source>
</evidence>
<feature type="compositionally biased region" description="Basic residues" evidence="3">
    <location>
        <begin position="812"/>
        <end position="826"/>
    </location>
</feature>
<name>A0A9N8L1L2_CHRIL</name>
<feature type="region of interest" description="Disordered" evidence="3">
    <location>
        <begin position="804"/>
        <end position="907"/>
    </location>
</feature>
<evidence type="ECO:0000256" key="2">
    <source>
        <dbReference type="ARBA" id="ARBA00022786"/>
    </source>
</evidence>
<dbReference type="SMART" id="SM00212">
    <property type="entry name" value="UBCc"/>
    <property type="match status" value="1"/>
</dbReference>
<feature type="compositionally biased region" description="Low complexity" evidence="3">
    <location>
        <begin position="1463"/>
        <end position="1484"/>
    </location>
</feature>
<feature type="region of interest" description="Disordered" evidence="3">
    <location>
        <begin position="1763"/>
        <end position="1783"/>
    </location>
</feature>
<dbReference type="FunFam" id="3.10.110.10:FF:000136">
    <property type="entry name" value="Predicted protein"/>
    <property type="match status" value="1"/>
</dbReference>
<feature type="domain" description="UBC core" evidence="4">
    <location>
        <begin position="1532"/>
        <end position="1692"/>
    </location>
</feature>
<dbReference type="EMBL" id="LR824013">
    <property type="protein sequence ID" value="CAD0199272.1"/>
    <property type="molecule type" value="Genomic_DNA"/>
</dbReference>
<feature type="compositionally biased region" description="Basic and acidic residues" evidence="3">
    <location>
        <begin position="424"/>
        <end position="433"/>
    </location>
</feature>
<feature type="compositionally biased region" description="Basic residues" evidence="3">
    <location>
        <begin position="315"/>
        <end position="331"/>
    </location>
</feature>
<feature type="region of interest" description="Disordered" evidence="3">
    <location>
        <begin position="315"/>
        <end position="359"/>
    </location>
</feature>
<feature type="compositionally biased region" description="Polar residues" evidence="3">
    <location>
        <begin position="1054"/>
        <end position="1063"/>
    </location>
</feature>
<feature type="compositionally biased region" description="Low complexity" evidence="3">
    <location>
        <begin position="1070"/>
        <end position="1079"/>
    </location>
</feature>
<feature type="compositionally biased region" description="Pro residues" evidence="3">
    <location>
        <begin position="720"/>
        <end position="731"/>
    </location>
</feature>
<feature type="compositionally biased region" description="Basic residues" evidence="3">
    <location>
        <begin position="1038"/>
        <end position="1049"/>
    </location>
</feature>
<evidence type="ECO:0000313" key="5">
    <source>
        <dbReference type="EMBL" id="CAD0199272.1"/>
    </source>
</evidence>
<feature type="compositionally biased region" description="Low complexity" evidence="3">
    <location>
        <begin position="981"/>
        <end position="995"/>
    </location>
</feature>
<dbReference type="PANTHER" id="PTHR46116:SF15">
    <property type="entry name" value="(E3-INDEPENDENT) E2 UBIQUITIN-CONJUGATING ENZYME"/>
    <property type="match status" value="1"/>
</dbReference>
<feature type="region of interest" description="Disordered" evidence="3">
    <location>
        <begin position="1008"/>
        <end position="1112"/>
    </location>
</feature>
<dbReference type="Gene3D" id="3.10.110.10">
    <property type="entry name" value="Ubiquitin Conjugating Enzyme"/>
    <property type="match status" value="1"/>
</dbReference>
<dbReference type="Pfam" id="PF23044">
    <property type="entry name" value="SH3-C_UBE2O"/>
    <property type="match status" value="1"/>
</dbReference>
<feature type="compositionally biased region" description="Pro residues" evidence="3">
    <location>
        <begin position="1766"/>
        <end position="1783"/>
    </location>
</feature>
<dbReference type="InterPro" id="IPR057733">
    <property type="entry name" value="UBE2O-like_SH3-B"/>
</dbReference>
<keyword evidence="2" id="KW-0833">Ubl conjugation pathway</keyword>
<accession>A0A9N8L1L2</accession>
<dbReference type="InterPro" id="IPR016135">
    <property type="entry name" value="UBQ-conjugating_enzyme/RWD"/>
</dbReference>
<feature type="compositionally biased region" description="Basic residues" evidence="3">
    <location>
        <begin position="834"/>
        <end position="845"/>
    </location>
</feature>
<organism evidence="5 6">
    <name type="scientific">Chrysodeixis includens</name>
    <name type="common">Soybean looper</name>
    <name type="synonym">Pseudoplusia includens</name>
    <dbReference type="NCBI Taxonomy" id="689277"/>
    <lineage>
        <taxon>Eukaryota</taxon>
        <taxon>Metazoa</taxon>
        <taxon>Ecdysozoa</taxon>
        <taxon>Arthropoda</taxon>
        <taxon>Hexapoda</taxon>
        <taxon>Insecta</taxon>
        <taxon>Pterygota</taxon>
        <taxon>Neoptera</taxon>
        <taxon>Endopterygota</taxon>
        <taxon>Lepidoptera</taxon>
        <taxon>Glossata</taxon>
        <taxon>Ditrysia</taxon>
        <taxon>Noctuoidea</taxon>
        <taxon>Noctuidae</taxon>
        <taxon>Plusiinae</taxon>
        <taxon>Chrysodeixis</taxon>
    </lineage>
</organism>
<feature type="compositionally biased region" description="Polar residues" evidence="3">
    <location>
        <begin position="850"/>
        <end position="859"/>
    </location>
</feature>
<feature type="region of interest" description="Disordered" evidence="3">
    <location>
        <begin position="934"/>
        <end position="995"/>
    </location>
</feature>
<reference evidence="5" key="1">
    <citation type="submission" date="2021-12" db="EMBL/GenBank/DDBJ databases">
        <authorList>
            <person name="King R."/>
        </authorList>
    </citation>
    <scope>NUCLEOTIDE SEQUENCE</scope>
</reference>
<feature type="region of interest" description="Disordered" evidence="3">
    <location>
        <begin position="770"/>
        <end position="790"/>
    </location>
</feature>
<feature type="compositionally biased region" description="Basic residues" evidence="3">
    <location>
        <begin position="344"/>
        <end position="357"/>
    </location>
</feature>
<dbReference type="Proteomes" id="UP001154114">
    <property type="component" value="Chromosome 10"/>
</dbReference>
<sequence>MAGQNPGSPTDFQYFYEDEVYKLNNRGQVVFGLVLENYEANSSDQESDIETPIQKGEIRVVWHPSGTERVISEKSVGLADRSLMPGDVVRRLIAGKDTQRGYCRDIIMTAALQIVGTKHVIPSVASERLQPLEEFTPDLAVCLDSWVGTSKAVHSKLRLVSAEGSRLEYPDLDTCPLEDYSMRRRRSTPYSSSEFYPGQVVYGPLGSLDNANWLHVTKEMKAARKHKMHDHKFTVEAVVTESVSVHWQCRALCTHPADPATPQQPKFLVEGDDLKNLKLLNVFEPCTLQVGDRNFLTIGPEDIFVSKKQWRKQQSKYYRSQRKQSRPSKKPSKTETNSIDHMPSRPKKRASSHRKIKHDTYSDEMEVDLLVDVLKDPVCPSIKIEPIGDVSLPMASSQDDAQAEEKNDSGISVLMSGLTRSHVRSPEPAREDTSLLNGDSKSDAALNDDDSDNWENTSSDGSDTDSGATWSSRCSSAASARGKRSPQLAVRLLRGKRLKRTVRRAPPAPPPRLGDRVVVETLHTTSRANVVWQDGTIEMGIPSTQLYPIHHLDGQECFPGDFVVSGAANIEENQQLKHREYGVVQRVDHHGRTAIVHWYRTYTSADEPVPQMLNESEVSVYDLKDHPDFQYRPGTVVIRVANFTGEDANCTAGQVIDNFPSGRVKVWWVDGHTSMCWPQDLYKVGEYDSEEGELWGSEGSGSEDSWETQSSAHDAEPRTPDPLPPTPPDQPPHIGMYTQQYITVRQRGGRAVGLGGLGLGGLVGDAEQRARRRAAHARPAAAHAARPAAAHRYVHTTIHYSTTARRASCGARRARARRTRGRRRAARTTPSRARPTRCRPRRPTSRRTSVCTHNNTLQYDSEEGELWGSEGSGSEDSWETQSSAHDAEPRTPDPLPPTPPDQPPHIGMYTQQYITVRQRGGRAVGLGGLGLGGLVETQSSPPTPTSRRTSVCTHNNTLQYDSEEGEQTRAEQRARRRAAHARPAAAHAARPAAAHRYVHTTIHYSTTARRASCGARRARARRTRGRRRAARTTPSRARPTRCRPRRPTSRRTSVCTHNNTLQYDSEEGELWGSEGSGSEDSWETQSSAHDAEPRTPDPLPPTPPDQPPHIVLCVGEGGLAAAGVAGSAGEGAGVPRLLEPRVAAHIERGRIAMRKLEEMFAKHPTLQSQEVKVLSLLRWLCGAGNEPVLLQPHLPDVLRTAFDTYRELRAVFDKDPAAESREIMRKLLNLYKDCRFLDRLMGTSFFHEDHFLGLLERVRERGASTPRAGERRVHEQLARLFAPPAPADSAPAPAGLAPPALPAPLEPEPDAMLVDDDLDKPVRAIITANVTVEPMQVENSVIKKPLHLNIEPALATGSDTLVTQDNATSENPCAETNDGDQGPGRNVCYKLCSLIHAQLIKAHAEVSRRRPQELADFLNSLMKKQNATEENLVYHFSVQYGALVVSLAEEDKGEAKAADVKDATTATQAKTDGGSDTAPLATAEGTEEAEMETVPPMVEDQKEGGEGFCILESAPAGHRFRLSMLQPSEPRTFYSAVKREIKLLKSDLPPGVWVRGYEDRIDLLSVMIAGPTKTPYEGGLFVFDVQLGGEYPRAPPLCHYHSYCTDRLNPNLYEDGKVCVSLLGTWSGRGVEVWGKDSSLLQVIVSLQGLILNAEPYFNEAGYEKQKGTQQGKENSRMYNEMVLLKLVQSMTKMATRPPEPFREEILSHLRGCAGALCSRLEALVSAAPGPAPDYPLLPASRGFCLTLRSSLAAFRAALRRALGASPPPASPPPAGPSPPAPA</sequence>
<gene>
    <name evidence="5" type="ORF">CINC_LOCUS967</name>
</gene>
<keyword evidence="1" id="KW-0808">Transferase</keyword>
<dbReference type="PROSITE" id="PS50127">
    <property type="entry name" value="UBC_2"/>
    <property type="match status" value="1"/>
</dbReference>
<proteinExistence type="predicted"/>
<feature type="region of interest" description="Disordered" evidence="3">
    <location>
        <begin position="692"/>
        <end position="735"/>
    </location>
</feature>
<dbReference type="InterPro" id="IPR057734">
    <property type="entry name" value="UBE2O-like_SH3-C"/>
</dbReference>
<dbReference type="InterPro" id="IPR000608">
    <property type="entry name" value="UBC"/>
</dbReference>
<dbReference type="Pfam" id="PF23043">
    <property type="entry name" value="SH3-B_UBE2O"/>
    <property type="match status" value="1"/>
</dbReference>
<keyword evidence="6" id="KW-1185">Reference proteome</keyword>
<feature type="compositionally biased region" description="Pro residues" evidence="3">
    <location>
        <begin position="1096"/>
        <end position="1107"/>
    </location>
</feature>
<dbReference type="Pfam" id="PF23046">
    <property type="entry name" value="tSH3-B_UBE2O"/>
    <property type="match status" value="1"/>
</dbReference>